<feature type="transmembrane region" description="Helical" evidence="6">
    <location>
        <begin position="293"/>
        <end position="315"/>
    </location>
</feature>
<protein>
    <submittedName>
        <fullName evidence="8">Patched family protein</fullName>
    </submittedName>
</protein>
<feature type="transmembrane region" description="Helical" evidence="6">
    <location>
        <begin position="269"/>
        <end position="287"/>
    </location>
</feature>
<dbReference type="PANTHER" id="PTHR33406">
    <property type="entry name" value="MEMBRANE PROTEIN MJ1562-RELATED"/>
    <property type="match status" value="1"/>
</dbReference>
<feature type="domain" description="SSD" evidence="7">
    <location>
        <begin position="274"/>
        <end position="396"/>
    </location>
</feature>
<feature type="transmembrane region" description="Helical" evidence="6">
    <location>
        <begin position="889"/>
        <end position="910"/>
    </location>
</feature>
<feature type="transmembrane region" description="Helical" evidence="6">
    <location>
        <begin position="817"/>
        <end position="837"/>
    </location>
</feature>
<dbReference type="InterPro" id="IPR050545">
    <property type="entry name" value="Mycobact_MmpL"/>
</dbReference>
<feature type="transmembrane region" description="Helical" evidence="6">
    <location>
        <begin position="345"/>
        <end position="365"/>
    </location>
</feature>
<evidence type="ECO:0000313" key="8">
    <source>
        <dbReference type="EMBL" id="AIE99494.1"/>
    </source>
</evidence>
<dbReference type="Gene3D" id="1.20.1640.10">
    <property type="entry name" value="Multidrug efflux transporter AcrB transmembrane domain"/>
    <property type="match status" value="2"/>
</dbReference>
<dbReference type="SUPFAM" id="SSF82866">
    <property type="entry name" value="Multidrug efflux transporter AcrB transmembrane domain"/>
    <property type="match status" value="2"/>
</dbReference>
<evidence type="ECO:0000256" key="1">
    <source>
        <dbReference type="ARBA" id="ARBA00004651"/>
    </source>
</evidence>
<dbReference type="InterPro" id="IPR053958">
    <property type="entry name" value="HMGCR/SNAP/NPC1-like_SSD"/>
</dbReference>
<dbReference type="EMBL" id="KF900564">
    <property type="protein sequence ID" value="AIE99494.1"/>
    <property type="molecule type" value="Genomic_DNA"/>
</dbReference>
<evidence type="ECO:0000256" key="6">
    <source>
        <dbReference type="SAM" id="Phobius"/>
    </source>
</evidence>
<proteinExistence type="predicted"/>
<feature type="transmembrane region" description="Helical" evidence="6">
    <location>
        <begin position="430"/>
        <end position="447"/>
    </location>
</feature>
<dbReference type="Pfam" id="PF12349">
    <property type="entry name" value="Sterol-sensing"/>
    <property type="match status" value="1"/>
</dbReference>
<evidence type="ECO:0000256" key="3">
    <source>
        <dbReference type="ARBA" id="ARBA00022692"/>
    </source>
</evidence>
<dbReference type="InterPro" id="IPR004869">
    <property type="entry name" value="MMPL_dom"/>
</dbReference>
<feature type="transmembrane region" description="Helical" evidence="6">
    <location>
        <begin position="792"/>
        <end position="810"/>
    </location>
</feature>
<feature type="transmembrane region" description="Helical" evidence="6">
    <location>
        <begin position="371"/>
        <end position="393"/>
    </location>
</feature>
<evidence type="ECO:0000259" key="7">
    <source>
        <dbReference type="PROSITE" id="PS50156"/>
    </source>
</evidence>
<accession>A0A075G812</accession>
<dbReference type="AlphaFoldDB" id="A0A075G812"/>
<evidence type="ECO:0000256" key="5">
    <source>
        <dbReference type="ARBA" id="ARBA00023136"/>
    </source>
</evidence>
<sequence>MLDRAARLPLERPREIVVVTIVITLLLAPFLQDVSFSTDVEAFLPDSPAVADHERTEELFGQESKVAQLYLVPSAGRNNVLTMPALLEMLDLHQRVERTPGVTNVVSVAGFFDRALADGGRSLDSVSQDACPWEQVHDSLGSLEGGNYSVADVDFVTDVLVHRDLDWTGFWFPEEGACRPGPNATAALILAYMEPGLDNGQKKQVGIELRELATEWNDYATELEAEPFSVDLLAHDVDESTRLTNLMMGVGMLVMTVLLLWFSFRHWSYVLIPLSTLTLAVVWTFAFTGLAGIQLTAIDVAVMPLVVGLGIDFSVHLSRRYQEELHLGRSISGAMEVSLQHTGRALTLAMLTTVIAFLSGITAGVGPVRDFSLICAFGITAAFLLTVFFHSALRFWLDSRGATPAALHDTPEMVEATIARAAMAVEQRPLTILAVVAVITLVALAGATKLDTSFSIEDFLSDNLPIMDTASSIRTDFRGASYAQSQILIEGNLTYREFLDDLSRLQFGDGTGDYGFVDDTYIIQVGAEPRADSIQTLVQTAIDAESYSVSSGSNLTHEWQATVPFTLPVRETMQVAWTTDRPGTPSLLTLEVSITWLNATGMQSGTTSYQADAWSSSPTADSFVFTATIPETAERAHLRFTHVNDTREDSLVENIEVRSGVFLFVQSLRHSFNLTHEAVSFSQTSDRDIRELFDYLWQRDLDVADVFLGTTYAEQARQLLHRDAAGVYDAAVVRVFVGPTRNNELDNEGLEQLLVQLHEDVPDDGFPGAEVSFTGGHILTITTVNAIQNTQLASTLVALFLAAVLLVGIYRHAGLGLLNILPVILAAIWIMGTMTVLGITLNVMTVMVTALTVGLGIDYAIHIVERYREESQHRSEQAALENTIHQTGAALLISGLTTVAGFGVLLLSPMPLVRNFGIITAATIVYSVVIAILVLPSLIWAGNRLSEWVSQQRAG</sequence>
<feature type="transmembrane region" description="Helical" evidence="6">
    <location>
        <begin position="916"/>
        <end position="941"/>
    </location>
</feature>
<dbReference type="InterPro" id="IPR001036">
    <property type="entry name" value="Acrflvin-R"/>
</dbReference>
<keyword evidence="3 6" id="KW-0812">Transmembrane</keyword>
<keyword evidence="2" id="KW-1003">Cell membrane</keyword>
<evidence type="ECO:0000256" key="4">
    <source>
        <dbReference type="ARBA" id="ARBA00022989"/>
    </source>
</evidence>
<name>A0A075G812_9EURY</name>
<feature type="transmembrane region" description="Helical" evidence="6">
    <location>
        <begin position="243"/>
        <end position="262"/>
    </location>
</feature>
<dbReference type="Pfam" id="PF03176">
    <property type="entry name" value="MMPL"/>
    <property type="match status" value="1"/>
</dbReference>
<dbReference type="InterPro" id="IPR000731">
    <property type="entry name" value="SSD"/>
</dbReference>
<keyword evidence="4 6" id="KW-1133">Transmembrane helix</keyword>
<dbReference type="PROSITE" id="PS50156">
    <property type="entry name" value="SSD"/>
    <property type="match status" value="2"/>
</dbReference>
<reference evidence="8" key="1">
    <citation type="journal article" date="2014" name="Genome Biol. Evol.">
        <title>Pangenome evidence for extensive interdomain horizontal transfer affecting lineage core and shell genes in uncultured planktonic thaumarchaeota and euryarchaeota.</title>
        <authorList>
            <person name="Deschamps P."/>
            <person name="Zivanovic Y."/>
            <person name="Moreira D."/>
            <person name="Rodriguez-Valera F."/>
            <person name="Lopez-Garcia P."/>
        </authorList>
    </citation>
    <scope>NUCLEOTIDE SEQUENCE</scope>
</reference>
<comment type="subcellular location">
    <subcellularLocation>
        <location evidence="1">Cell membrane</location>
        <topology evidence="1">Multi-pass membrane protein</topology>
    </subcellularLocation>
</comment>
<organism evidence="8">
    <name type="scientific">uncultured marine group II/III euryarchaeote KM3_110_C01</name>
    <dbReference type="NCBI Taxonomy" id="1457851"/>
    <lineage>
        <taxon>Archaea</taxon>
        <taxon>Methanobacteriati</taxon>
        <taxon>Methanobacteriota</taxon>
        <taxon>environmental samples</taxon>
    </lineage>
</organism>
<dbReference type="PRINTS" id="PR00702">
    <property type="entry name" value="ACRIFLAVINRP"/>
</dbReference>
<feature type="transmembrane region" description="Helical" evidence="6">
    <location>
        <begin position="843"/>
        <end position="864"/>
    </location>
</feature>
<dbReference type="GO" id="GO:0005886">
    <property type="term" value="C:plasma membrane"/>
    <property type="evidence" value="ECO:0007669"/>
    <property type="project" value="UniProtKB-SubCell"/>
</dbReference>
<evidence type="ECO:0000256" key="2">
    <source>
        <dbReference type="ARBA" id="ARBA00022475"/>
    </source>
</evidence>
<feature type="domain" description="SSD" evidence="7">
    <location>
        <begin position="815"/>
        <end position="941"/>
    </location>
</feature>
<dbReference type="GO" id="GO:0022857">
    <property type="term" value="F:transmembrane transporter activity"/>
    <property type="evidence" value="ECO:0007669"/>
    <property type="project" value="InterPro"/>
</dbReference>
<dbReference type="PANTHER" id="PTHR33406:SF13">
    <property type="entry name" value="MEMBRANE PROTEIN YDFJ"/>
    <property type="match status" value="1"/>
</dbReference>
<keyword evidence="5 6" id="KW-0472">Membrane</keyword>